<evidence type="ECO:0000313" key="1">
    <source>
        <dbReference type="EMBL" id="MCU6791667.1"/>
    </source>
</evidence>
<reference evidence="1 2" key="1">
    <citation type="submission" date="2022-09" db="EMBL/GenBank/DDBJ databases">
        <authorList>
            <person name="Han X.L."/>
            <person name="Wang Q."/>
            <person name="Lu T."/>
        </authorList>
    </citation>
    <scope>NUCLEOTIDE SEQUENCE [LARGE SCALE GENOMIC DNA]</scope>
    <source>
        <strain evidence="1 2">WQ 127069</strain>
    </source>
</reference>
<evidence type="ECO:0008006" key="3">
    <source>
        <dbReference type="Google" id="ProtNLM"/>
    </source>
</evidence>
<keyword evidence="2" id="KW-1185">Reference proteome</keyword>
<dbReference type="RefSeq" id="WP_262683181.1">
    <property type="nucleotide sequence ID" value="NZ_JAOQIO010000011.1"/>
</dbReference>
<evidence type="ECO:0000313" key="2">
    <source>
        <dbReference type="Proteomes" id="UP001652445"/>
    </source>
</evidence>
<protein>
    <recommendedName>
        <fullName evidence="3">Carboxypeptidase regulatory-like domain-containing protein</fullName>
    </recommendedName>
</protein>
<comment type="caution">
    <text evidence="1">The sequence shown here is derived from an EMBL/GenBank/DDBJ whole genome shotgun (WGS) entry which is preliminary data.</text>
</comment>
<accession>A0ABT2UCK7</accession>
<sequence length="278" mass="30256">MEPTRISMMKTRVSLAVCLLDSFTLGPPLGSNTKIALEEMLAKPVVKAQGYYIFTDLQEGMYRLRVLVQHYFEEYVDIRVGPKDQLVHVSLTPRPSYPFHDKATLLRVNVKNAGGAPCSGASLLAVPLTEEVSRARLAQDHAGRGENELMLGSVTGKIGIGDRFLIRGRNAKADEELCCVAAVLEHQRKVRLVEPLNGSYSRGSLLLPVVKSRSDEQGEAVLAFANCRAKQFDLRLDITYGDLSLLKEVNLAEGGTTLAGSLCLDPSVTPSKASKGNT</sequence>
<name>A0ABT2UCK7_9BACL</name>
<gene>
    <name evidence="1" type="ORF">OB236_05935</name>
</gene>
<proteinExistence type="predicted"/>
<dbReference type="EMBL" id="JAOQIO010000011">
    <property type="protein sequence ID" value="MCU6791667.1"/>
    <property type="molecule type" value="Genomic_DNA"/>
</dbReference>
<organism evidence="1 2">
    <name type="scientific">Paenibacillus baimaensis</name>
    <dbReference type="NCBI Taxonomy" id="2982185"/>
    <lineage>
        <taxon>Bacteria</taxon>
        <taxon>Bacillati</taxon>
        <taxon>Bacillota</taxon>
        <taxon>Bacilli</taxon>
        <taxon>Bacillales</taxon>
        <taxon>Paenibacillaceae</taxon>
        <taxon>Paenibacillus</taxon>
    </lineage>
</organism>
<dbReference type="Proteomes" id="UP001652445">
    <property type="component" value="Unassembled WGS sequence"/>
</dbReference>